<name>A0A2H1V910_SPOFR</name>
<sequence length="285" mass="33504">MEALSPTVCENLHKIEMDKFPVNKQTDHLMLNNRRRPWTPETSKALRRACLVDQDVRFDSRVGQSITGYWTLIPWSVELCPIYGNRLTPYYTYNTNGKKWVYIVQWHYKPQRGKVRGSVRLLLTKNHPLSISAFRAGAPVNPLCSPQLRISGSTCPLDYTRMSHDYVQLTYRSTVISFLCVPYSLSMHRAILDLNVGHIRVLQWKHRTKLSKKLIYTAKIHRMPMHSMRRSGFSPLYSMTDQLVVSNYRRQWTLETPEAYQEHYWPLGVRNLRVFGESGIWKWDN</sequence>
<proteinExistence type="predicted"/>
<dbReference type="EMBL" id="ODYU01001283">
    <property type="protein sequence ID" value="SOQ37286.1"/>
    <property type="molecule type" value="Genomic_DNA"/>
</dbReference>
<reference evidence="1" key="1">
    <citation type="submission" date="2016-07" db="EMBL/GenBank/DDBJ databases">
        <authorList>
            <person name="Bretaudeau A."/>
        </authorList>
    </citation>
    <scope>NUCLEOTIDE SEQUENCE</scope>
    <source>
        <strain evidence="1">Rice</strain>
        <tissue evidence="1">Whole body</tissue>
    </source>
</reference>
<organism evidence="1">
    <name type="scientific">Spodoptera frugiperda</name>
    <name type="common">Fall armyworm</name>
    <dbReference type="NCBI Taxonomy" id="7108"/>
    <lineage>
        <taxon>Eukaryota</taxon>
        <taxon>Metazoa</taxon>
        <taxon>Ecdysozoa</taxon>
        <taxon>Arthropoda</taxon>
        <taxon>Hexapoda</taxon>
        <taxon>Insecta</taxon>
        <taxon>Pterygota</taxon>
        <taxon>Neoptera</taxon>
        <taxon>Endopterygota</taxon>
        <taxon>Lepidoptera</taxon>
        <taxon>Glossata</taxon>
        <taxon>Ditrysia</taxon>
        <taxon>Noctuoidea</taxon>
        <taxon>Noctuidae</taxon>
        <taxon>Amphipyrinae</taxon>
        <taxon>Spodoptera</taxon>
    </lineage>
</organism>
<accession>A0A2H1V910</accession>
<evidence type="ECO:0000313" key="1">
    <source>
        <dbReference type="EMBL" id="SOQ37286.1"/>
    </source>
</evidence>
<gene>
    <name evidence="1" type="ORF">SFRICE_013559</name>
</gene>
<dbReference type="AlphaFoldDB" id="A0A2H1V910"/>
<protein>
    <submittedName>
        <fullName evidence="1">SFRICE_013559</fullName>
    </submittedName>
</protein>